<sequence>MQRFAQPRQERQQFRAQRVAQARNHGFEHQQMRAQRMEVRNRGIERQQMRAERTQQVRNERQLRANRMQQAQNRSFERQQMRANRVEQARNGFDQRQLDRQQSFAREQLRGDRMRQAQNFDRNRFRVNEDYANRYYGVANARGLYDGCPPGLAAKNNGCLPPGQAAKFLGAPLSAVAGYSALSALPSGWNYLYPETQDYYYRYGDGYLYQVDRNTNLIDNLLPLLAGGYMPGTYLPQPYMASYVPDYYGLNSFYPDYGDTCNRYGNGVIYEVDCASGMVEDVIPLYAGGYGVGQILPASYSYYNVPYQYRDMYYDTPDHGYWYAPGAIYQYDRGNSMITSVAALMSPGFAVGQSLPYGYDAYNVPYAYRDTYYDTPTAWYRYNNGYIYQVDPVTRLVTSIVASLLT</sequence>
<protein>
    <submittedName>
        <fullName evidence="1">Uncharacterized protein</fullName>
    </submittedName>
</protein>
<organism evidence="1 2">
    <name type="scientific">Sphingomonas limnosediminicola</name>
    <dbReference type="NCBI Taxonomy" id="940133"/>
    <lineage>
        <taxon>Bacteria</taxon>
        <taxon>Pseudomonadati</taxon>
        <taxon>Pseudomonadota</taxon>
        <taxon>Alphaproteobacteria</taxon>
        <taxon>Sphingomonadales</taxon>
        <taxon>Sphingomonadaceae</taxon>
        <taxon>Sphingomonas</taxon>
    </lineage>
</organism>
<keyword evidence="2" id="KW-1185">Reference proteome</keyword>
<comment type="caution">
    <text evidence="1">The sequence shown here is derived from an EMBL/GenBank/DDBJ whole genome shotgun (WGS) entry which is preliminary data.</text>
</comment>
<proteinExistence type="predicted"/>
<name>A0ABP7LJ60_9SPHN</name>
<gene>
    <name evidence="1" type="ORF">GCM10022276_18530</name>
</gene>
<dbReference type="EMBL" id="BAABBM010000001">
    <property type="protein sequence ID" value="GAA3899987.1"/>
    <property type="molecule type" value="Genomic_DNA"/>
</dbReference>
<reference evidence="2" key="1">
    <citation type="journal article" date="2019" name="Int. J. Syst. Evol. Microbiol.">
        <title>The Global Catalogue of Microorganisms (GCM) 10K type strain sequencing project: providing services to taxonomists for standard genome sequencing and annotation.</title>
        <authorList>
            <consortium name="The Broad Institute Genomics Platform"/>
            <consortium name="The Broad Institute Genome Sequencing Center for Infectious Disease"/>
            <person name="Wu L."/>
            <person name="Ma J."/>
        </authorList>
    </citation>
    <scope>NUCLEOTIDE SEQUENCE [LARGE SCALE GENOMIC DNA]</scope>
    <source>
        <strain evidence="2">JCM 17543</strain>
    </source>
</reference>
<evidence type="ECO:0000313" key="1">
    <source>
        <dbReference type="EMBL" id="GAA3899987.1"/>
    </source>
</evidence>
<accession>A0ABP7LJ60</accession>
<dbReference type="Proteomes" id="UP001500827">
    <property type="component" value="Unassembled WGS sequence"/>
</dbReference>
<evidence type="ECO:0000313" key="2">
    <source>
        <dbReference type="Proteomes" id="UP001500827"/>
    </source>
</evidence>